<accession>A0A285VGS8</accession>
<dbReference type="PANTHER" id="PTHR43553:SF24">
    <property type="entry name" value="ENERGY-COUPLING FACTOR TRANSPORTER ATP-BINDING PROTEIN ECFA1"/>
    <property type="match status" value="1"/>
</dbReference>
<sequence length="476" mass="49046">MAGSAPAAVRLTGWGFRYASRRAWAARDVDLLVEPGERVLLTGASGSGKSTLLHALAGLLGPDEGEQAGGITVGGQQPGRARAGTAVVFQDPDAQLVMTRAGDDVAFGLENAGLPPDRIWAAVDAALDAVGFPYGREHATAALSGGQKQRLVLAGALAGRPGLLLLDEPTAQLDPDGAALVRTAVARAVADRGSTLLVVDHDAAAWLPLVDRVVELRAEGGAVQHGAGWAPAPLRLPARTPRPAGELLLRADAAGFTHRGSDVPALPPTDVAVPAGRTLAVTGPNGTGKSTLALLLAGLRGPTTGRVTAGPALTAGLARPGRPPHRWRADALVRRIGTVFQHPEHQFLTGRVRDELALGPLRSGAGDDAASRRADELMERLGLAALAEANPFTLSGGQQRRLSVATALATVPFVLVLDEPTFGQDRDTWSDLVALLAEQQDEGRALVLVTHDAAVVDALADDVLRLTPATGAEGPA</sequence>
<dbReference type="GO" id="GO:0043190">
    <property type="term" value="C:ATP-binding cassette (ABC) transporter complex"/>
    <property type="evidence" value="ECO:0007669"/>
    <property type="project" value="TreeGrafter"/>
</dbReference>
<dbReference type="PANTHER" id="PTHR43553">
    <property type="entry name" value="HEAVY METAL TRANSPORTER"/>
    <property type="match status" value="1"/>
</dbReference>
<evidence type="ECO:0000313" key="6">
    <source>
        <dbReference type="EMBL" id="SOC53299.1"/>
    </source>
</evidence>
<evidence type="ECO:0000256" key="2">
    <source>
        <dbReference type="ARBA" id="ARBA00022448"/>
    </source>
</evidence>
<dbReference type="Gene3D" id="3.40.50.300">
    <property type="entry name" value="P-loop containing nucleotide triphosphate hydrolases"/>
    <property type="match status" value="2"/>
</dbReference>
<dbReference type="CDD" id="cd03225">
    <property type="entry name" value="ABC_cobalt_CbiO_domain1"/>
    <property type="match status" value="2"/>
</dbReference>
<dbReference type="Pfam" id="PF00005">
    <property type="entry name" value="ABC_tran"/>
    <property type="match status" value="2"/>
</dbReference>
<keyword evidence="4 6" id="KW-0067">ATP-binding</keyword>
<name>A0A285VGS8_9ACTN</name>
<dbReference type="InterPro" id="IPR015856">
    <property type="entry name" value="ABC_transpr_CbiO/EcfA_su"/>
</dbReference>
<dbReference type="GO" id="GO:0005524">
    <property type="term" value="F:ATP binding"/>
    <property type="evidence" value="ECO:0007669"/>
    <property type="project" value="UniProtKB-KW"/>
</dbReference>
<evidence type="ECO:0000256" key="3">
    <source>
        <dbReference type="ARBA" id="ARBA00022741"/>
    </source>
</evidence>
<dbReference type="GO" id="GO:0042626">
    <property type="term" value="F:ATPase-coupled transmembrane transporter activity"/>
    <property type="evidence" value="ECO:0007669"/>
    <property type="project" value="TreeGrafter"/>
</dbReference>
<evidence type="ECO:0000313" key="7">
    <source>
        <dbReference type="Proteomes" id="UP000219435"/>
    </source>
</evidence>
<dbReference type="SMART" id="SM00382">
    <property type="entry name" value="AAA"/>
    <property type="match status" value="2"/>
</dbReference>
<dbReference type="InterPro" id="IPR027417">
    <property type="entry name" value="P-loop_NTPase"/>
</dbReference>
<dbReference type="InterPro" id="IPR017871">
    <property type="entry name" value="ABC_transporter-like_CS"/>
</dbReference>
<evidence type="ECO:0000256" key="1">
    <source>
        <dbReference type="ARBA" id="ARBA00005417"/>
    </source>
</evidence>
<protein>
    <submittedName>
        <fullName evidence="6">Energy-coupling factor transport system ATP-binding protein</fullName>
    </submittedName>
</protein>
<dbReference type="Proteomes" id="UP000219435">
    <property type="component" value="Unassembled WGS sequence"/>
</dbReference>
<dbReference type="InterPro" id="IPR050095">
    <property type="entry name" value="ECF_ABC_transporter_ATP-bd"/>
</dbReference>
<keyword evidence="7" id="KW-1185">Reference proteome</keyword>
<feature type="domain" description="ABC transporter" evidence="5">
    <location>
        <begin position="9"/>
        <end position="244"/>
    </location>
</feature>
<keyword evidence="3" id="KW-0547">Nucleotide-binding</keyword>
<gene>
    <name evidence="6" type="ORF">SAMN05660748_4383</name>
</gene>
<dbReference type="RefSeq" id="WP_097197181.1">
    <property type="nucleotide sequence ID" value="NZ_OBQI01000008.1"/>
</dbReference>
<organism evidence="6 7">
    <name type="scientific">Blastococcus aggregatus</name>
    <dbReference type="NCBI Taxonomy" id="38502"/>
    <lineage>
        <taxon>Bacteria</taxon>
        <taxon>Bacillati</taxon>
        <taxon>Actinomycetota</taxon>
        <taxon>Actinomycetes</taxon>
        <taxon>Geodermatophilales</taxon>
        <taxon>Geodermatophilaceae</taxon>
        <taxon>Blastococcus</taxon>
    </lineage>
</organism>
<dbReference type="EMBL" id="OBQI01000008">
    <property type="protein sequence ID" value="SOC53299.1"/>
    <property type="molecule type" value="Genomic_DNA"/>
</dbReference>
<evidence type="ECO:0000259" key="5">
    <source>
        <dbReference type="PROSITE" id="PS50893"/>
    </source>
</evidence>
<reference evidence="7" key="1">
    <citation type="submission" date="2017-08" db="EMBL/GenBank/DDBJ databases">
        <authorList>
            <person name="Varghese N."/>
            <person name="Submissions S."/>
        </authorList>
    </citation>
    <scope>NUCLEOTIDE SEQUENCE [LARGE SCALE GENOMIC DNA]</scope>
    <source>
        <strain evidence="7">DSM 4725</strain>
    </source>
</reference>
<keyword evidence="2" id="KW-0813">Transport</keyword>
<dbReference type="SUPFAM" id="SSF52540">
    <property type="entry name" value="P-loop containing nucleoside triphosphate hydrolases"/>
    <property type="match status" value="2"/>
</dbReference>
<proteinExistence type="inferred from homology"/>
<dbReference type="InterPro" id="IPR003439">
    <property type="entry name" value="ABC_transporter-like_ATP-bd"/>
</dbReference>
<dbReference type="PROSITE" id="PS50893">
    <property type="entry name" value="ABC_TRANSPORTER_2"/>
    <property type="match status" value="2"/>
</dbReference>
<dbReference type="AlphaFoldDB" id="A0A285VGS8"/>
<dbReference type="OrthoDB" id="501320at2"/>
<dbReference type="PROSITE" id="PS00211">
    <property type="entry name" value="ABC_TRANSPORTER_1"/>
    <property type="match status" value="2"/>
</dbReference>
<feature type="domain" description="ABC transporter" evidence="5">
    <location>
        <begin position="249"/>
        <end position="476"/>
    </location>
</feature>
<comment type="similarity">
    <text evidence="1">Belongs to the ABC transporter superfamily.</text>
</comment>
<dbReference type="InterPro" id="IPR003593">
    <property type="entry name" value="AAA+_ATPase"/>
</dbReference>
<dbReference type="GO" id="GO:0016887">
    <property type="term" value="F:ATP hydrolysis activity"/>
    <property type="evidence" value="ECO:0007669"/>
    <property type="project" value="InterPro"/>
</dbReference>
<evidence type="ECO:0000256" key="4">
    <source>
        <dbReference type="ARBA" id="ARBA00022840"/>
    </source>
</evidence>